<dbReference type="Proteomes" id="UP000681027">
    <property type="component" value="Unassembled WGS sequence"/>
</dbReference>
<name>A0ABS5NV52_9BACI</name>
<dbReference type="PANTHER" id="PTHR35276">
    <property type="entry name" value="S-ADENOSYL-L-METHIONINE-DEPENDENT METHYLTRANSFERASES SUPERFAMILY PROTEIN"/>
    <property type="match status" value="1"/>
</dbReference>
<gene>
    <name evidence="1" type="primary">mraW</name>
    <name evidence="1" type="ORF">KHA94_16085</name>
</gene>
<evidence type="ECO:0000313" key="2">
    <source>
        <dbReference type="Proteomes" id="UP000681027"/>
    </source>
</evidence>
<dbReference type="SUPFAM" id="SSF53335">
    <property type="entry name" value="S-adenosyl-L-methionine-dependent methyltransferases"/>
    <property type="match status" value="1"/>
</dbReference>
<comment type="caution">
    <text evidence="1">The sequence shown here is derived from an EMBL/GenBank/DDBJ whole genome shotgun (WGS) entry which is preliminary data.</text>
</comment>
<dbReference type="InterPro" id="IPR029063">
    <property type="entry name" value="SAM-dependent_MTases_sf"/>
</dbReference>
<dbReference type="EMBL" id="JAGYPM010000003">
    <property type="protein sequence ID" value="MBS4191710.1"/>
    <property type="molecule type" value="Genomic_DNA"/>
</dbReference>
<dbReference type="RefSeq" id="WP_213103129.1">
    <property type="nucleotide sequence ID" value="NZ_JAGYPM010000003.1"/>
</dbReference>
<accession>A0ABS5NV52</accession>
<keyword evidence="1" id="KW-0808">Transferase</keyword>
<sequence length="190" mass="21059">MKLDGILPFARKLIEKAVAPGDIVVDATLGNGHDTLFLAKLVGNSGKVFGFDIQNEAVVKTTKRLEEHLLSDRVILFHSGHEHILTKIPSENHGKIKAAIFNLGYLPGGDKTIVTVPTTTISAIKQLLEIMAPEGIIVLVIYHGHEEGIVERDTLLQYVKQLDQNNTHVLQYQFINQQNAPPFIIAIEKR</sequence>
<organism evidence="1 2">
    <name type="scientific">Cytobacillus citreus</name>
    <dbReference type="NCBI Taxonomy" id="2833586"/>
    <lineage>
        <taxon>Bacteria</taxon>
        <taxon>Bacillati</taxon>
        <taxon>Bacillota</taxon>
        <taxon>Bacilli</taxon>
        <taxon>Bacillales</taxon>
        <taxon>Bacillaceae</taxon>
        <taxon>Cytobacillus</taxon>
    </lineage>
</organism>
<dbReference type="GO" id="GO:0032259">
    <property type="term" value="P:methylation"/>
    <property type="evidence" value="ECO:0007669"/>
    <property type="project" value="UniProtKB-KW"/>
</dbReference>
<dbReference type="Pfam" id="PF06962">
    <property type="entry name" value="rRNA_methylase"/>
    <property type="match status" value="1"/>
</dbReference>
<protein>
    <submittedName>
        <fullName evidence="1">16S rRNA (Cytosine(1402)-N(4))-methyltransferase</fullName>
        <ecNumber evidence="1">2.1.1.199</ecNumber>
    </submittedName>
</protein>
<reference evidence="1 2" key="1">
    <citation type="submission" date="2021-05" db="EMBL/GenBank/DDBJ databases">
        <title>Novel Bacillus species.</title>
        <authorList>
            <person name="Liu G."/>
        </authorList>
    </citation>
    <scope>NUCLEOTIDE SEQUENCE [LARGE SCALE GENOMIC DNA]</scope>
    <source>
        <strain evidence="1 2">FJAT-49705</strain>
    </source>
</reference>
<keyword evidence="2" id="KW-1185">Reference proteome</keyword>
<evidence type="ECO:0000313" key="1">
    <source>
        <dbReference type="EMBL" id="MBS4191710.1"/>
    </source>
</evidence>
<dbReference type="InterPro" id="IPR010719">
    <property type="entry name" value="MnmM_MeTrfase"/>
</dbReference>
<dbReference type="GO" id="GO:0008168">
    <property type="term" value="F:methyltransferase activity"/>
    <property type="evidence" value="ECO:0007669"/>
    <property type="project" value="UniProtKB-KW"/>
</dbReference>
<dbReference type="PANTHER" id="PTHR35276:SF1">
    <property type="entry name" value="TRNA (MNM(5)S(2)U34)-METHYLTRANSFERASE, CHLOROPLASTIC"/>
    <property type="match status" value="1"/>
</dbReference>
<dbReference type="EC" id="2.1.1.199" evidence="1"/>
<dbReference type="Gene3D" id="3.40.50.150">
    <property type="entry name" value="Vaccinia Virus protein VP39"/>
    <property type="match status" value="1"/>
</dbReference>
<proteinExistence type="predicted"/>
<keyword evidence="1" id="KW-0489">Methyltransferase</keyword>